<feature type="region of interest" description="Disordered" evidence="10">
    <location>
        <begin position="66"/>
        <end position="225"/>
    </location>
</feature>
<feature type="domain" description="Helicase ATP-binding" evidence="13">
    <location>
        <begin position="567"/>
        <end position="813"/>
    </location>
</feature>
<dbReference type="Gene3D" id="3.40.50.300">
    <property type="entry name" value="P-loop containing nucleotide triphosphate hydrolases"/>
    <property type="match status" value="2"/>
</dbReference>
<evidence type="ECO:0000256" key="11">
    <source>
        <dbReference type="SAM" id="Phobius"/>
    </source>
</evidence>
<protein>
    <recommendedName>
        <fullName evidence="16">DNA repair protein RAD5</fullName>
    </recommendedName>
</protein>
<dbReference type="PANTHER" id="PTHR45626">
    <property type="entry name" value="TRANSCRIPTION TERMINATION FACTOR 2-RELATED"/>
    <property type="match status" value="1"/>
</dbReference>
<accession>A0A0L6U6U0</accession>
<dbReference type="InterPro" id="IPR014001">
    <property type="entry name" value="Helicase_ATP-bd"/>
</dbReference>
<dbReference type="PROSITE" id="PS50089">
    <property type="entry name" value="ZF_RING_2"/>
    <property type="match status" value="1"/>
</dbReference>
<feature type="compositionally biased region" description="Polar residues" evidence="10">
    <location>
        <begin position="92"/>
        <end position="117"/>
    </location>
</feature>
<feature type="region of interest" description="Disordered" evidence="10">
    <location>
        <begin position="443"/>
        <end position="467"/>
    </location>
</feature>
<reference evidence="14 15" key="1">
    <citation type="submission" date="2015-08" db="EMBL/GenBank/DDBJ databases">
        <title>Next Generation Sequencing and Analysis of the Genome of Puccinia sorghi L Schw, the Causal Agent of Maize Common Rust.</title>
        <authorList>
            <person name="Rochi L."/>
            <person name="Burguener G."/>
            <person name="Darino M."/>
            <person name="Turjanski A."/>
            <person name="Kreff E."/>
            <person name="Dieguez M.J."/>
            <person name="Sacco F."/>
        </authorList>
    </citation>
    <scope>NUCLEOTIDE SEQUENCE [LARGE SCALE GENOMIC DNA]</scope>
    <source>
        <strain evidence="14 15">RO10H11247</strain>
    </source>
</reference>
<feature type="compositionally biased region" description="Low complexity" evidence="10">
    <location>
        <begin position="1051"/>
        <end position="1065"/>
    </location>
</feature>
<evidence type="ECO:0000313" key="15">
    <source>
        <dbReference type="Proteomes" id="UP000037035"/>
    </source>
</evidence>
<dbReference type="GO" id="GO:0008270">
    <property type="term" value="F:zinc ion binding"/>
    <property type="evidence" value="ECO:0007669"/>
    <property type="project" value="UniProtKB-KW"/>
</dbReference>
<evidence type="ECO:0000256" key="4">
    <source>
        <dbReference type="ARBA" id="ARBA00022771"/>
    </source>
</evidence>
<evidence type="ECO:0000256" key="1">
    <source>
        <dbReference type="ARBA" id="ARBA00007025"/>
    </source>
</evidence>
<dbReference type="InterPro" id="IPR038718">
    <property type="entry name" value="SNF2-like_sf"/>
</dbReference>
<evidence type="ECO:0000256" key="2">
    <source>
        <dbReference type="ARBA" id="ARBA00022723"/>
    </source>
</evidence>
<dbReference type="InterPro" id="IPR050628">
    <property type="entry name" value="SNF2_RAD54_helicase_TF"/>
</dbReference>
<dbReference type="SMART" id="SM00487">
    <property type="entry name" value="DEXDc"/>
    <property type="match status" value="1"/>
</dbReference>
<feature type="compositionally biased region" description="Polar residues" evidence="10">
    <location>
        <begin position="176"/>
        <end position="193"/>
    </location>
</feature>
<dbReference type="SUPFAM" id="SSF52540">
    <property type="entry name" value="P-loop containing nucleoside triphosphate hydrolases"/>
    <property type="match status" value="2"/>
</dbReference>
<dbReference type="OrthoDB" id="448448at2759"/>
<dbReference type="CDD" id="cd18793">
    <property type="entry name" value="SF2_C_SNF"/>
    <property type="match status" value="1"/>
</dbReference>
<comment type="similarity">
    <text evidence="1">Belongs to the SNF2/RAD54 helicase family.</text>
</comment>
<evidence type="ECO:0008006" key="16">
    <source>
        <dbReference type="Google" id="ProtNLM"/>
    </source>
</evidence>
<dbReference type="InterPro" id="IPR000330">
    <property type="entry name" value="SNF2_N"/>
</dbReference>
<dbReference type="InterPro" id="IPR001650">
    <property type="entry name" value="Helicase_C-like"/>
</dbReference>
<evidence type="ECO:0000256" key="7">
    <source>
        <dbReference type="ARBA" id="ARBA00022833"/>
    </source>
</evidence>
<keyword evidence="6" id="KW-0347">Helicase</keyword>
<proteinExistence type="inferred from homology"/>
<evidence type="ECO:0000256" key="9">
    <source>
        <dbReference type="PROSITE-ProRule" id="PRU00175"/>
    </source>
</evidence>
<sequence length="1321" mass="148747">MRNAGQCVGWSCRGCARALASRDTERLVCFSGTSFNIRDYLAMDDKIATNGREVAEVDQMVTTGKPETAAVTPSKRPRFFQSPSPGKDVPSPLQSGHKSIVADTNGQNVPHTPSQVADDNHRLSATLEDESKPKLTPSSDFKPAIQPPTEILSPQAAPIDEDSKPHRVSRSGVKSDPQSTPNGSNYIDLTSSPDYPRGHVVSIKNENEKREPSCPPPGRPSQAKLPSWEKKYIGGQFRRPSPTLVAFRIQENAVGSIIILYFLFCGKVNRYGCQEVRQKNSRRLKNPLRQKRRIMLLGKSPNTHGFNKKTITLIPKTYHRLESQKNGAFARLNESYAKWIVKLIDQQLITFEGKLMFPPSKPTVGGTVHCYLKAYLLRSAFVSPTDSKFDSLTNLQMSKVASFFNSPEVAEDKERIDRQQSINTLFEAVNLLASISSTAAMKSRNRPIAGSSNTPVTSKGDPDTEGEIDQQNIDLVYQKATAHDMSLDMRSACDGFELPLRPYQQQGLSWLIKMEANREEAREEVSIHPLWEEYIFPGDEEQANWVDAGEERFYYNPYMGEFSFEFPRASRKCQGGILADEMGLGKTIQMAALICTARPPHYPLSKPESDEEEGYGSDKKPKIKAEHDFGSEEQGTLVQLGSQKKQSLRKSHATLVVCPLTLLDQWKDELERCHKALRVFVYHSATKRAFQGSMDQHDVVITTLTDITLLQASGGRSSLSLVRSQNSMGYSKVSNDTIPFTMKQLEDLNTDFPITVDWFRIILDEGHNIKNRNAQASKACYNLSGRRRWVLSGTPIVNRLEDLSSLLHFIKLEPWGNFSFYRSFVTIPFTKKDPKALVVVQTIIESVLLRREKKMKDLDGKPIVSLPPKHIDLAYLELNPKERMIYDMVYENAKSEFMEYLGQGTVLKNVTAILAILMRLRQAVLHPLLVLKKMKLSESGSADNVKTVAEMLKEYQHSNDGSFASNQWKDLEKKLKGEKDDGEAEEQECVMCLDVMDSRVYLPCMHAFCKECMMNYIENKAGEETICPTCQAPFQETEIVEFVIDRAKNASNPSSVPSTPSGPSSAMMNEGEATEVDAQPKTTTSRTEELESSKPSRGMMDLDYEIPLENIPKSISEDEDDQLAGGYLKRNDFISSTKLEALTDHLIKARRSDPGFSAVVFSQFTGFLDLIEQVLKRDRFRFVRLDGTLSTRKRKKALETFNHPRRPCILVCSLKVAGPSRVCHSFFHRIHRFGQEKPTYVVRFLVSNSIEDRMLAIQKKKRAIINDALGGSRNSKSGQAQTLDDFQVRLSCMIMVMIIIHVCTYSSFFLLLVIVISYNKT</sequence>
<dbReference type="Gene3D" id="3.40.50.10810">
    <property type="entry name" value="Tandem AAA-ATPase domain"/>
    <property type="match status" value="1"/>
</dbReference>
<organism evidence="14 15">
    <name type="scientific">Puccinia sorghi</name>
    <dbReference type="NCBI Taxonomy" id="27349"/>
    <lineage>
        <taxon>Eukaryota</taxon>
        <taxon>Fungi</taxon>
        <taxon>Dikarya</taxon>
        <taxon>Basidiomycota</taxon>
        <taxon>Pucciniomycotina</taxon>
        <taxon>Pucciniomycetes</taxon>
        <taxon>Pucciniales</taxon>
        <taxon>Pucciniaceae</taxon>
        <taxon>Puccinia</taxon>
    </lineage>
</organism>
<feature type="region of interest" description="Disordered" evidence="10">
    <location>
        <begin position="602"/>
        <end position="623"/>
    </location>
</feature>
<keyword evidence="4 9" id="KW-0863">Zinc-finger</keyword>
<dbReference type="Pfam" id="PF00271">
    <property type="entry name" value="Helicase_C"/>
    <property type="match status" value="1"/>
</dbReference>
<dbReference type="SMART" id="SM00184">
    <property type="entry name" value="RING"/>
    <property type="match status" value="1"/>
</dbReference>
<dbReference type="EMBL" id="LAVV01015048">
    <property type="protein sequence ID" value="KNZ44226.1"/>
    <property type="molecule type" value="Genomic_DNA"/>
</dbReference>
<dbReference type="GO" id="GO:0016787">
    <property type="term" value="F:hydrolase activity"/>
    <property type="evidence" value="ECO:0007669"/>
    <property type="project" value="UniProtKB-KW"/>
</dbReference>
<dbReference type="CDD" id="cd18008">
    <property type="entry name" value="DEXDc_SHPRH-like"/>
    <property type="match status" value="1"/>
</dbReference>
<dbReference type="STRING" id="27349.A0A0L6U6U0"/>
<dbReference type="SUPFAM" id="SSF57850">
    <property type="entry name" value="RING/U-box"/>
    <property type="match status" value="1"/>
</dbReference>
<keyword evidence="3" id="KW-0547">Nucleotide-binding</keyword>
<evidence type="ECO:0000256" key="5">
    <source>
        <dbReference type="ARBA" id="ARBA00022801"/>
    </source>
</evidence>
<dbReference type="Proteomes" id="UP000037035">
    <property type="component" value="Unassembled WGS sequence"/>
</dbReference>
<dbReference type="PROSITE" id="PS51192">
    <property type="entry name" value="HELICASE_ATP_BIND_1"/>
    <property type="match status" value="1"/>
</dbReference>
<dbReference type="GO" id="GO:0004386">
    <property type="term" value="F:helicase activity"/>
    <property type="evidence" value="ECO:0007669"/>
    <property type="project" value="UniProtKB-KW"/>
</dbReference>
<evidence type="ECO:0000256" key="3">
    <source>
        <dbReference type="ARBA" id="ARBA00022741"/>
    </source>
</evidence>
<keyword evidence="11" id="KW-1133">Transmembrane helix</keyword>
<dbReference type="PANTHER" id="PTHR45626:SF22">
    <property type="entry name" value="DNA REPAIR PROTEIN RAD5"/>
    <property type="match status" value="1"/>
</dbReference>
<keyword evidence="15" id="KW-1185">Reference proteome</keyword>
<dbReference type="InterPro" id="IPR017907">
    <property type="entry name" value="Znf_RING_CS"/>
</dbReference>
<dbReference type="PROSITE" id="PS00518">
    <property type="entry name" value="ZF_RING_1"/>
    <property type="match status" value="1"/>
</dbReference>
<evidence type="ECO:0000256" key="10">
    <source>
        <dbReference type="SAM" id="MobiDB-lite"/>
    </source>
</evidence>
<gene>
    <name evidence="14" type="ORF">VP01_939g4</name>
</gene>
<keyword evidence="2" id="KW-0479">Metal-binding</keyword>
<evidence type="ECO:0000256" key="8">
    <source>
        <dbReference type="ARBA" id="ARBA00022840"/>
    </source>
</evidence>
<dbReference type="Gene3D" id="3.30.40.10">
    <property type="entry name" value="Zinc/RING finger domain, C3HC4 (zinc finger)"/>
    <property type="match status" value="1"/>
</dbReference>
<dbReference type="InterPro" id="IPR027417">
    <property type="entry name" value="P-loop_NTPase"/>
</dbReference>
<dbReference type="Pfam" id="PF00176">
    <property type="entry name" value="SNF2-rel_dom"/>
    <property type="match status" value="1"/>
</dbReference>
<dbReference type="InterPro" id="IPR001841">
    <property type="entry name" value="Znf_RING"/>
</dbReference>
<keyword evidence="11" id="KW-0812">Transmembrane</keyword>
<dbReference type="InterPro" id="IPR049730">
    <property type="entry name" value="SNF2/RAD54-like_C"/>
</dbReference>
<feature type="domain" description="RING-type" evidence="12">
    <location>
        <begin position="989"/>
        <end position="1031"/>
    </location>
</feature>
<keyword evidence="11" id="KW-0472">Membrane</keyword>
<evidence type="ECO:0000259" key="12">
    <source>
        <dbReference type="PROSITE" id="PS50089"/>
    </source>
</evidence>
<evidence type="ECO:0000256" key="6">
    <source>
        <dbReference type="ARBA" id="ARBA00022806"/>
    </source>
</evidence>
<dbReference type="GO" id="GO:0005634">
    <property type="term" value="C:nucleus"/>
    <property type="evidence" value="ECO:0007669"/>
    <property type="project" value="TreeGrafter"/>
</dbReference>
<name>A0A0L6U6U0_9BASI</name>
<comment type="caution">
    <text evidence="14">The sequence shown here is derived from an EMBL/GenBank/DDBJ whole genome shotgun (WGS) entry which is preliminary data.</text>
</comment>
<feature type="region of interest" description="Disordered" evidence="10">
    <location>
        <begin position="1049"/>
        <end position="1098"/>
    </location>
</feature>
<dbReference type="VEuPathDB" id="FungiDB:VP01_939g4"/>
<evidence type="ECO:0000313" key="14">
    <source>
        <dbReference type="EMBL" id="KNZ44226.1"/>
    </source>
</evidence>
<dbReference type="GO" id="GO:0005524">
    <property type="term" value="F:ATP binding"/>
    <property type="evidence" value="ECO:0007669"/>
    <property type="project" value="UniProtKB-KW"/>
</dbReference>
<keyword evidence="5" id="KW-0378">Hydrolase</keyword>
<dbReference type="GO" id="GO:0006281">
    <property type="term" value="P:DNA repair"/>
    <property type="evidence" value="ECO:0007669"/>
    <property type="project" value="TreeGrafter"/>
</dbReference>
<feature type="transmembrane region" description="Helical" evidence="11">
    <location>
        <begin position="1293"/>
        <end position="1318"/>
    </location>
</feature>
<keyword evidence="7" id="KW-0862">Zinc</keyword>
<dbReference type="InterPro" id="IPR013083">
    <property type="entry name" value="Znf_RING/FYVE/PHD"/>
</dbReference>
<dbReference type="Pfam" id="PF13920">
    <property type="entry name" value="zf-C3HC4_3"/>
    <property type="match status" value="1"/>
</dbReference>
<keyword evidence="8" id="KW-0067">ATP-binding</keyword>
<dbReference type="GO" id="GO:0008094">
    <property type="term" value="F:ATP-dependent activity, acting on DNA"/>
    <property type="evidence" value="ECO:0007669"/>
    <property type="project" value="TreeGrafter"/>
</dbReference>
<evidence type="ECO:0000259" key="13">
    <source>
        <dbReference type="PROSITE" id="PS51192"/>
    </source>
</evidence>